<evidence type="ECO:0000313" key="1">
    <source>
        <dbReference type="EMBL" id="PNT33654.1"/>
    </source>
</evidence>
<protein>
    <submittedName>
        <fullName evidence="1">Uncharacterized protein</fullName>
    </submittedName>
</protein>
<accession>B9HA18</accession>
<gene>
    <name evidence="1" type="ORF">POPTR_006G250500</name>
</gene>
<keyword evidence="2" id="KW-1185">Reference proteome</keyword>
<name>B9HA18_POPTR</name>
<dbReference type="InParanoid" id="B9HA18"/>
<dbReference type="HOGENOM" id="CLU_156875_0_0_1"/>
<dbReference type="EMBL" id="CM009295">
    <property type="protein sequence ID" value="PNT33654.1"/>
    <property type="molecule type" value="Genomic_DNA"/>
</dbReference>
<proteinExistence type="predicted"/>
<dbReference type="Proteomes" id="UP000006729">
    <property type="component" value="Chromosome 6"/>
</dbReference>
<dbReference type="AlphaFoldDB" id="B9HA18"/>
<dbReference type="Gramene" id="Potri.006G250500.1.v4.1">
    <property type="protein sequence ID" value="Potri.006G250500.1.v4.1"/>
    <property type="gene ID" value="Potri.006G250500.v4.1"/>
</dbReference>
<sequence>MTIHKGINEMRRIVVNTPLNLYHGGLQEVGEVERLEVTLTEDEIIYCGNIRDVGSSTSVPGSSTSVLDPSISWGDISSPHTCMNVIDLSSSWMSWGDASDSSTSCEDY</sequence>
<organism evidence="1 2">
    <name type="scientific">Populus trichocarpa</name>
    <name type="common">Western balsam poplar</name>
    <name type="synonym">Populus balsamifera subsp. trichocarpa</name>
    <dbReference type="NCBI Taxonomy" id="3694"/>
    <lineage>
        <taxon>Eukaryota</taxon>
        <taxon>Viridiplantae</taxon>
        <taxon>Streptophyta</taxon>
        <taxon>Embryophyta</taxon>
        <taxon>Tracheophyta</taxon>
        <taxon>Spermatophyta</taxon>
        <taxon>Magnoliopsida</taxon>
        <taxon>eudicotyledons</taxon>
        <taxon>Gunneridae</taxon>
        <taxon>Pentapetalae</taxon>
        <taxon>rosids</taxon>
        <taxon>fabids</taxon>
        <taxon>Malpighiales</taxon>
        <taxon>Salicaceae</taxon>
        <taxon>Saliceae</taxon>
        <taxon>Populus</taxon>
    </lineage>
</organism>
<reference evidence="1 2" key="1">
    <citation type="journal article" date="2006" name="Science">
        <title>The genome of black cottonwood, Populus trichocarpa (Torr. &amp; Gray).</title>
        <authorList>
            <person name="Tuskan G.A."/>
            <person name="Difazio S."/>
            <person name="Jansson S."/>
            <person name="Bohlmann J."/>
            <person name="Grigoriev I."/>
            <person name="Hellsten U."/>
            <person name="Putnam N."/>
            <person name="Ralph S."/>
            <person name="Rombauts S."/>
            <person name="Salamov A."/>
            <person name="Schein J."/>
            <person name="Sterck L."/>
            <person name="Aerts A."/>
            <person name="Bhalerao R.R."/>
            <person name="Bhalerao R.P."/>
            <person name="Blaudez D."/>
            <person name="Boerjan W."/>
            <person name="Brun A."/>
            <person name="Brunner A."/>
            <person name="Busov V."/>
            <person name="Campbell M."/>
            <person name="Carlson J."/>
            <person name="Chalot M."/>
            <person name="Chapman J."/>
            <person name="Chen G.L."/>
            <person name="Cooper D."/>
            <person name="Coutinho P.M."/>
            <person name="Couturier J."/>
            <person name="Covert S."/>
            <person name="Cronk Q."/>
            <person name="Cunningham R."/>
            <person name="Davis J."/>
            <person name="Degroeve S."/>
            <person name="Dejardin A."/>
            <person name="Depamphilis C."/>
            <person name="Detter J."/>
            <person name="Dirks B."/>
            <person name="Dubchak I."/>
            <person name="Duplessis S."/>
            <person name="Ehlting J."/>
            <person name="Ellis B."/>
            <person name="Gendler K."/>
            <person name="Goodstein D."/>
            <person name="Gribskov M."/>
            <person name="Grimwood J."/>
            <person name="Groover A."/>
            <person name="Gunter L."/>
            <person name="Hamberger B."/>
            <person name="Heinze B."/>
            <person name="Helariutta Y."/>
            <person name="Henrissat B."/>
            <person name="Holligan D."/>
            <person name="Holt R."/>
            <person name="Huang W."/>
            <person name="Islam-Faridi N."/>
            <person name="Jones S."/>
            <person name="Jones-Rhoades M."/>
            <person name="Jorgensen R."/>
            <person name="Joshi C."/>
            <person name="Kangasjarvi J."/>
            <person name="Karlsson J."/>
            <person name="Kelleher C."/>
            <person name="Kirkpatrick R."/>
            <person name="Kirst M."/>
            <person name="Kohler A."/>
            <person name="Kalluri U."/>
            <person name="Larimer F."/>
            <person name="Leebens-Mack J."/>
            <person name="Leple J.C."/>
            <person name="Locascio P."/>
            <person name="Lou Y."/>
            <person name="Lucas S."/>
            <person name="Martin F."/>
            <person name="Montanini B."/>
            <person name="Napoli C."/>
            <person name="Nelson D.R."/>
            <person name="Nelson C."/>
            <person name="Nieminen K."/>
            <person name="Nilsson O."/>
            <person name="Pereda V."/>
            <person name="Peter G."/>
            <person name="Philippe R."/>
            <person name="Pilate G."/>
            <person name="Poliakov A."/>
            <person name="Razumovskaya J."/>
            <person name="Richardson P."/>
            <person name="Rinaldi C."/>
            <person name="Ritland K."/>
            <person name="Rouze P."/>
            <person name="Ryaboy D."/>
            <person name="Schmutz J."/>
            <person name="Schrader J."/>
            <person name="Segerman B."/>
            <person name="Shin H."/>
            <person name="Siddiqui A."/>
            <person name="Sterky F."/>
            <person name="Terry A."/>
            <person name="Tsai C.J."/>
            <person name="Uberbacher E."/>
            <person name="Unneberg P."/>
            <person name="Vahala J."/>
            <person name="Wall K."/>
            <person name="Wessler S."/>
            <person name="Yang G."/>
            <person name="Yin T."/>
            <person name="Douglas C."/>
            <person name="Marra M."/>
            <person name="Sandberg G."/>
            <person name="Van de Peer Y."/>
            <person name="Rokhsar D."/>
        </authorList>
    </citation>
    <scope>NUCLEOTIDE SEQUENCE [LARGE SCALE GENOMIC DNA]</scope>
    <source>
        <strain evidence="2">cv. Nisqually</strain>
    </source>
</reference>
<evidence type="ECO:0000313" key="2">
    <source>
        <dbReference type="Proteomes" id="UP000006729"/>
    </source>
</evidence>